<reference evidence="3" key="3">
    <citation type="journal article" date="2019" name="Microbiol. Resour. Announc.">
        <title>Genome Sequence of Metarhizium rileyi, a Microbial Control Agent for Lepidoptera.</title>
        <authorList>
            <person name="Binneck E."/>
            <person name="Lastra C.C.L."/>
            <person name="Sosa-Gomez D.R."/>
        </authorList>
    </citation>
    <scope>NUCLEOTIDE SEQUENCE</scope>
    <source>
        <strain evidence="3">Cep018-CH2</strain>
    </source>
</reference>
<dbReference type="SUPFAM" id="SSF52317">
    <property type="entry name" value="Class I glutamine amidotransferase-like"/>
    <property type="match status" value="1"/>
</dbReference>
<comment type="caution">
    <text evidence="2">The sequence shown here is derived from an EMBL/GenBank/DDBJ whole genome shotgun (WGS) entry which is preliminary data.</text>
</comment>
<dbReference type="EMBL" id="AZHC01000021">
    <property type="protein sequence ID" value="OAA39707.1"/>
    <property type="molecule type" value="Genomic_DNA"/>
</dbReference>
<name>A0A167B6N6_METRR</name>
<accession>A0A167B6N6</accession>
<keyword evidence="1" id="KW-0732">Signal</keyword>
<evidence type="ECO:0008006" key="6">
    <source>
        <dbReference type="Google" id="ProtNLM"/>
    </source>
</evidence>
<dbReference type="InterPro" id="IPR029062">
    <property type="entry name" value="Class_I_gatase-like"/>
</dbReference>
<organism evidence="2 4">
    <name type="scientific">Metarhizium rileyi (strain RCEF 4871)</name>
    <name type="common">Nomuraea rileyi</name>
    <dbReference type="NCBI Taxonomy" id="1649241"/>
    <lineage>
        <taxon>Eukaryota</taxon>
        <taxon>Fungi</taxon>
        <taxon>Dikarya</taxon>
        <taxon>Ascomycota</taxon>
        <taxon>Pezizomycotina</taxon>
        <taxon>Sordariomycetes</taxon>
        <taxon>Hypocreomycetidae</taxon>
        <taxon>Hypocreales</taxon>
        <taxon>Clavicipitaceae</taxon>
        <taxon>Metarhizium</taxon>
    </lineage>
</organism>
<feature type="signal peptide" evidence="1">
    <location>
        <begin position="1"/>
        <end position="17"/>
    </location>
</feature>
<dbReference type="Proteomes" id="UP000317257">
    <property type="component" value="Unassembled WGS sequence"/>
</dbReference>
<evidence type="ECO:0000313" key="2">
    <source>
        <dbReference type="EMBL" id="OAA39707.1"/>
    </source>
</evidence>
<dbReference type="Gene3D" id="3.40.50.880">
    <property type="match status" value="1"/>
</dbReference>
<evidence type="ECO:0000256" key="1">
    <source>
        <dbReference type="SAM" id="SignalP"/>
    </source>
</evidence>
<reference evidence="5" key="2">
    <citation type="submission" date="2018-12" db="EMBL/GenBank/DDBJ databases">
        <title>The complete genome of Metarhizium rileyi, a key fungal pathogen of Lepidoptera.</title>
        <authorList>
            <person name="Binneck E."/>
            <person name="Lastra C.C.L."/>
            <person name="Sosa-Gomez D.R."/>
        </authorList>
    </citation>
    <scope>NUCLEOTIDE SEQUENCE [LARGE SCALE GENOMIC DNA]</scope>
    <source>
        <strain evidence="5">Cep018-CH2</strain>
    </source>
</reference>
<gene>
    <name evidence="3" type="ORF">ED733_003368</name>
    <name evidence="2" type="ORF">NOR_06127</name>
</gene>
<dbReference type="OMA" id="WAYFQDG"/>
<dbReference type="STRING" id="1081105.A0A167B6N6"/>
<protein>
    <recommendedName>
        <fullName evidence="6">Biotin-protein ligase N-terminal domain-containing protein</fullName>
    </recommendedName>
</protein>
<dbReference type="Proteomes" id="UP000243498">
    <property type="component" value="Unassembled WGS sequence"/>
</dbReference>
<dbReference type="AlphaFoldDB" id="A0A167B6N6"/>
<evidence type="ECO:0000313" key="5">
    <source>
        <dbReference type="Proteomes" id="UP000317257"/>
    </source>
</evidence>
<keyword evidence="4" id="KW-1185">Reference proteome</keyword>
<sequence length="293" mass="31534">MRTPASLVALLAASAVAKEYRAMVYRSPAVCKNCPGALEELLESSPQKFKVTFAGPGEDVKVTADSLRDMDLFAYGGGPDVDSAWNEIKDAAPALRDFVAQGGRYVGVCLGAFLAGYTPGLGLLPQGADVDREIEQRGSQVRNDSDTIIQVDWTFQSATGDYKPGQKAEKRWAYFQDGVAITGLSKLSSGDQRNDTVLARYSQSGDVAASRTPHGNGWVVLVGIHPEATPAWYKRYNLSNPDGIHFDVGHDLVNAAFASANGFFGNDTQESRASRGRPSSPIGMVIQHVKNLY</sequence>
<dbReference type="EMBL" id="SBHS01000007">
    <property type="protein sequence ID" value="TWU75417.1"/>
    <property type="molecule type" value="Genomic_DNA"/>
</dbReference>
<accession>A0A5C6GEJ1</accession>
<dbReference type="OrthoDB" id="10250105at2759"/>
<reference evidence="2 4" key="1">
    <citation type="journal article" date="2016" name="Genome Biol. Evol.">
        <title>Divergent and convergent evolution of fungal pathogenicity.</title>
        <authorList>
            <person name="Shang Y."/>
            <person name="Xiao G."/>
            <person name="Zheng P."/>
            <person name="Cen K."/>
            <person name="Zhan S."/>
            <person name="Wang C."/>
        </authorList>
    </citation>
    <scope>NUCLEOTIDE SEQUENCE [LARGE SCALE GENOMIC DNA]</scope>
    <source>
        <strain evidence="2 4">RCEF 4871</strain>
    </source>
</reference>
<feature type="chain" id="PRO_5007884064" description="Biotin-protein ligase N-terminal domain-containing protein" evidence="1">
    <location>
        <begin position="18"/>
        <end position="293"/>
    </location>
</feature>
<evidence type="ECO:0000313" key="3">
    <source>
        <dbReference type="EMBL" id="TWU75417.1"/>
    </source>
</evidence>
<evidence type="ECO:0000313" key="4">
    <source>
        <dbReference type="Proteomes" id="UP000243498"/>
    </source>
</evidence>
<proteinExistence type="predicted"/>